<dbReference type="PANTHER" id="PTHR31065:SF7">
    <property type="entry name" value="OS01G0517800 PROTEIN"/>
    <property type="match status" value="1"/>
</dbReference>
<feature type="compositionally biased region" description="Basic residues" evidence="2">
    <location>
        <begin position="190"/>
        <end position="199"/>
    </location>
</feature>
<feature type="domain" description="B box-type" evidence="4">
    <location>
        <begin position="17"/>
        <end position="61"/>
    </location>
</feature>
<evidence type="ECO:0000256" key="1">
    <source>
        <dbReference type="PROSITE-ProRule" id="PRU00024"/>
    </source>
</evidence>
<evidence type="ECO:0000313" key="6">
    <source>
        <dbReference type="Proteomes" id="UP000823388"/>
    </source>
</evidence>
<comment type="caution">
    <text evidence="5">The sequence shown here is derived from an EMBL/GenBank/DDBJ whole genome shotgun (WGS) entry which is preliminary data.</text>
</comment>
<keyword evidence="3" id="KW-0732">Signal</keyword>
<dbReference type="InterPro" id="IPR006734">
    <property type="entry name" value="PLATZ"/>
</dbReference>
<protein>
    <recommendedName>
        <fullName evidence="4">B box-type domain-containing protein</fullName>
    </recommendedName>
</protein>
<proteinExistence type="predicted"/>
<dbReference type="PANTHER" id="PTHR31065">
    <property type="entry name" value="PLATZ TRANSCRIPTION FACTOR FAMILY PROTEIN"/>
    <property type="match status" value="1"/>
</dbReference>
<evidence type="ECO:0000259" key="4">
    <source>
        <dbReference type="PROSITE" id="PS50119"/>
    </source>
</evidence>
<dbReference type="EMBL" id="CM029045">
    <property type="protein sequence ID" value="KAG2598113.1"/>
    <property type="molecule type" value="Genomic_DNA"/>
</dbReference>
<feature type="region of interest" description="Disordered" evidence="2">
    <location>
        <begin position="159"/>
        <end position="206"/>
    </location>
</feature>
<dbReference type="AlphaFoldDB" id="A0A8T0SM82"/>
<evidence type="ECO:0000256" key="2">
    <source>
        <dbReference type="SAM" id="MobiDB-lite"/>
    </source>
</evidence>
<keyword evidence="1" id="KW-0863">Zinc-finger</keyword>
<dbReference type="Proteomes" id="UP000823388">
    <property type="component" value="Chromosome 5K"/>
</dbReference>
<dbReference type="PROSITE" id="PS50119">
    <property type="entry name" value="ZF_BBOX"/>
    <property type="match status" value="1"/>
</dbReference>
<accession>A0A8T0SM82</accession>
<evidence type="ECO:0000313" key="5">
    <source>
        <dbReference type="EMBL" id="KAG2598113.1"/>
    </source>
</evidence>
<keyword evidence="1" id="KW-0479">Metal-binding</keyword>
<dbReference type="SUPFAM" id="SSF57845">
    <property type="entry name" value="B-box zinc-binding domain"/>
    <property type="match status" value="1"/>
</dbReference>
<reference evidence="5" key="1">
    <citation type="submission" date="2020-05" db="EMBL/GenBank/DDBJ databases">
        <title>WGS assembly of Panicum virgatum.</title>
        <authorList>
            <person name="Lovell J.T."/>
            <person name="Jenkins J."/>
            <person name="Shu S."/>
            <person name="Juenger T.E."/>
            <person name="Schmutz J."/>
        </authorList>
    </citation>
    <scope>NUCLEOTIDE SEQUENCE</scope>
    <source>
        <strain evidence="5">AP13</strain>
    </source>
</reference>
<keyword evidence="1" id="KW-0862">Zinc</keyword>
<dbReference type="InterPro" id="IPR000315">
    <property type="entry name" value="Znf_B-box"/>
</dbReference>
<name>A0A8T0SM82_PANVG</name>
<feature type="chain" id="PRO_5035865474" description="B box-type domain-containing protein" evidence="3">
    <location>
        <begin position="16"/>
        <end position="206"/>
    </location>
</feature>
<sequence>MKRGTVPSWLELLLATQFFLTCKNHMLSSLSECNLFCIECEVPFCYHCRSDQHSTHHLLQIRRSSYHDVVKVSELEDILDISDVQTYVINSARVVFLNERPQQRSGGPLSSSLYNYQTCSRALLNKFRFCSLGCNLKGTKKDLKMPSDVANRSEYKGMEEVAAGNSSGSNTRSGKEICNEDNNEEPPAKRVARHRRKGIPQRAPFF</sequence>
<feature type="signal peptide" evidence="3">
    <location>
        <begin position="1"/>
        <end position="15"/>
    </location>
</feature>
<gene>
    <name evidence="5" type="ORF">PVAP13_5KG299900</name>
</gene>
<organism evidence="5 6">
    <name type="scientific">Panicum virgatum</name>
    <name type="common">Blackwell switchgrass</name>
    <dbReference type="NCBI Taxonomy" id="38727"/>
    <lineage>
        <taxon>Eukaryota</taxon>
        <taxon>Viridiplantae</taxon>
        <taxon>Streptophyta</taxon>
        <taxon>Embryophyta</taxon>
        <taxon>Tracheophyta</taxon>
        <taxon>Spermatophyta</taxon>
        <taxon>Magnoliopsida</taxon>
        <taxon>Liliopsida</taxon>
        <taxon>Poales</taxon>
        <taxon>Poaceae</taxon>
        <taxon>PACMAD clade</taxon>
        <taxon>Panicoideae</taxon>
        <taxon>Panicodae</taxon>
        <taxon>Paniceae</taxon>
        <taxon>Panicinae</taxon>
        <taxon>Panicum</taxon>
        <taxon>Panicum sect. Hiantes</taxon>
    </lineage>
</organism>
<dbReference type="OrthoDB" id="1908108at2759"/>
<keyword evidence="6" id="KW-1185">Reference proteome</keyword>
<evidence type="ECO:0000256" key="3">
    <source>
        <dbReference type="SAM" id="SignalP"/>
    </source>
</evidence>
<dbReference type="GO" id="GO:0008270">
    <property type="term" value="F:zinc ion binding"/>
    <property type="evidence" value="ECO:0007669"/>
    <property type="project" value="UniProtKB-KW"/>
</dbReference>
<dbReference type="Pfam" id="PF04640">
    <property type="entry name" value="PLATZ"/>
    <property type="match status" value="1"/>
</dbReference>